<dbReference type="InterPro" id="IPR001795">
    <property type="entry name" value="RNA-dir_pol_luteovirus"/>
</dbReference>
<evidence type="ECO:0000256" key="3">
    <source>
        <dbReference type="ARBA" id="ARBA00022679"/>
    </source>
</evidence>
<dbReference type="GO" id="GO:0006351">
    <property type="term" value="P:DNA-templated transcription"/>
    <property type="evidence" value="ECO:0007669"/>
    <property type="project" value="InterPro"/>
</dbReference>
<keyword evidence="2 7" id="KW-0696">RNA-directed RNA polymerase</keyword>
<accession>A0A9E7V2G3</accession>
<keyword evidence="5 7" id="KW-0547">Nucleotide-binding</keyword>
<proteinExistence type="inferred from homology"/>
<keyword evidence="4 7" id="KW-0548">Nucleotidyltransferase</keyword>
<dbReference type="Pfam" id="PF02123">
    <property type="entry name" value="RdRP_4"/>
    <property type="match status" value="1"/>
</dbReference>
<evidence type="ECO:0000256" key="7">
    <source>
        <dbReference type="RuleBase" id="RU364050"/>
    </source>
</evidence>
<dbReference type="EMBL" id="ON746545">
    <property type="protein sequence ID" value="UYL95653.1"/>
    <property type="molecule type" value="Genomic_RNA"/>
</dbReference>
<evidence type="ECO:0000256" key="6">
    <source>
        <dbReference type="ARBA" id="ARBA00048744"/>
    </source>
</evidence>
<organism evidence="8">
    <name type="scientific">Tonghua Totiv tick virus 1</name>
    <dbReference type="NCBI Taxonomy" id="2972347"/>
    <lineage>
        <taxon>Viruses</taxon>
        <taxon>Riboviria</taxon>
        <taxon>Orthornavirae</taxon>
        <taxon>Duplornaviricota</taxon>
        <taxon>Chrymotiviricetes</taxon>
        <taxon>Ghabrivirales</taxon>
        <taxon>Totiviridae</taxon>
    </lineage>
</organism>
<comment type="similarity">
    <text evidence="1">Belongs to the totiviridae RNA-directed RNA polymerase family.</text>
</comment>
<keyword evidence="7" id="KW-0693">Viral RNA replication</keyword>
<evidence type="ECO:0000256" key="4">
    <source>
        <dbReference type="ARBA" id="ARBA00022695"/>
    </source>
</evidence>
<dbReference type="EC" id="2.7.7.48" evidence="7"/>
<protein>
    <recommendedName>
        <fullName evidence="7">RNA-directed RNA polymerase</fullName>
        <ecNumber evidence="7">2.7.7.48</ecNumber>
    </recommendedName>
</protein>
<name>A0A9E7V2G3_9VIRU</name>
<sequence>MNSGFLLRQDGRKDLRIRSYGSGHDRLISRNFIPKYLAIRGKDSARLVMCPMQLADCFFVGIGDGDVCGPTAISLYGVSMRGYNVYIGNGMSARYVMFDNYVVGIPRNAMCEFSLAIGEQLNYNHRDAADVRNVDWVSMQNVTSVLPVLPAASTSSKNSLMRLLAGLKVSKVTSQHHVHYTASEILLSSQNIRELEVALMSRIAAAPDAHQGAAAGFALWFNTLSDQMLTLVGAMGCWQNETLNQMATTLKKAVRAAKLLQNNAKCDLLPIFEAEVLLNRGIGSVDWQEERRNRLQPDTARLSGQTVYNRALNIMQQGKHDRGRYPKMSWEEYWNMRWQFTPTGSIKSQYPEDLQNLPTDFRLKNKFVAINTTSKVAFEDWVCTEPSIHAWSSVKYEWGKERAIYGCDVTNFIITNFAMFQCEDRLPPRFPVGSRAEPAYVTRTIDNILDGKEPYCFDFEDFNSQHSADAMRQVLRAYASVYGGDMSSEQRTAMAWVIKSVDKMVVHDNIGGTGTYTANGTLFSGWRLTTFINSVLNAIYSEEIYEPTAAQHTMASAHNGDDIILGVVNARQATGMLRNALAVNVRAQPAKCAFGAVAEFLRVDRHGGSTAQYLPRAIATLVHSRIESGPSTSLAESIRSNETRLSEFVDRGGDITTALRLRSLYVKRVAALYGNSTRDAIRLLEASSVVGGLSMSRDAPINYTVTQAYQDQEGDDELVLQGDRAWRGIADMANNVMEVIGKVVGGNVTIKDITKRLYNSTLNALSIKRKSVNITDTLLRDRALNWREHRGTFKNLRASGTLGMARLAGVAIDLRSSENEDMNLLLHKASESSEPMTFISIAT</sequence>
<evidence type="ECO:0000256" key="2">
    <source>
        <dbReference type="ARBA" id="ARBA00022484"/>
    </source>
</evidence>
<evidence type="ECO:0000256" key="5">
    <source>
        <dbReference type="ARBA" id="ARBA00022741"/>
    </source>
</evidence>
<evidence type="ECO:0000313" key="8">
    <source>
        <dbReference type="EMBL" id="UYL95653.1"/>
    </source>
</evidence>
<dbReference type="GO" id="GO:0000166">
    <property type="term" value="F:nucleotide binding"/>
    <property type="evidence" value="ECO:0007669"/>
    <property type="project" value="UniProtKB-KW"/>
</dbReference>
<evidence type="ECO:0000256" key="1">
    <source>
        <dbReference type="ARBA" id="ARBA00010455"/>
    </source>
</evidence>
<dbReference type="GO" id="GO:0003723">
    <property type="term" value="F:RNA binding"/>
    <property type="evidence" value="ECO:0007669"/>
    <property type="project" value="InterPro"/>
</dbReference>
<reference evidence="8" key="1">
    <citation type="submission" date="2022-05" db="EMBL/GenBank/DDBJ databases">
        <authorList>
            <person name="Cao W."/>
            <person name="Jia N."/>
            <person name="Lam T.T.-Y."/>
            <person name="Ni X."/>
            <person name="Liu J."/>
        </authorList>
    </citation>
    <scope>NUCLEOTIDE SEQUENCE</scope>
    <source>
        <strain evidence="8">TIGMIC 1</strain>
    </source>
</reference>
<dbReference type="InterPro" id="IPR043502">
    <property type="entry name" value="DNA/RNA_pol_sf"/>
</dbReference>
<dbReference type="GO" id="GO:0003968">
    <property type="term" value="F:RNA-directed RNA polymerase activity"/>
    <property type="evidence" value="ECO:0007669"/>
    <property type="project" value="UniProtKB-KW"/>
</dbReference>
<keyword evidence="3 7" id="KW-0808">Transferase</keyword>
<dbReference type="SUPFAM" id="SSF56672">
    <property type="entry name" value="DNA/RNA polymerases"/>
    <property type="match status" value="1"/>
</dbReference>
<comment type="catalytic activity">
    <reaction evidence="6 7">
        <text>RNA(n) + a ribonucleoside 5'-triphosphate = RNA(n+1) + diphosphate</text>
        <dbReference type="Rhea" id="RHEA:21248"/>
        <dbReference type="Rhea" id="RHEA-COMP:14527"/>
        <dbReference type="Rhea" id="RHEA-COMP:17342"/>
        <dbReference type="ChEBI" id="CHEBI:33019"/>
        <dbReference type="ChEBI" id="CHEBI:61557"/>
        <dbReference type="ChEBI" id="CHEBI:140395"/>
        <dbReference type="EC" id="2.7.7.48"/>
    </reaction>
</comment>